<feature type="region of interest" description="Disordered" evidence="12">
    <location>
        <begin position="266"/>
        <end position="383"/>
    </location>
</feature>
<evidence type="ECO:0000256" key="8">
    <source>
        <dbReference type="ARBA" id="ARBA00023127"/>
    </source>
</evidence>
<dbReference type="SMART" id="SM01332">
    <property type="entry name" value="Cyclin_C"/>
    <property type="match status" value="1"/>
</dbReference>
<dbReference type="GO" id="GO:0005634">
    <property type="term" value="C:nucleus"/>
    <property type="evidence" value="ECO:0007669"/>
    <property type="project" value="UniProtKB-SubCell"/>
</dbReference>
<dbReference type="CDD" id="cd20576">
    <property type="entry name" value="CYCLIN_CCND1_rpt2"/>
    <property type="match status" value="1"/>
</dbReference>
<evidence type="ECO:0000313" key="16">
    <source>
        <dbReference type="Proteomes" id="UP001356427"/>
    </source>
</evidence>
<evidence type="ECO:0000256" key="12">
    <source>
        <dbReference type="SAM" id="MobiDB-lite"/>
    </source>
</evidence>
<dbReference type="InterPro" id="IPR006671">
    <property type="entry name" value="Cyclin_N"/>
</dbReference>
<dbReference type="InterPro" id="IPR048258">
    <property type="entry name" value="Cyclins_cyclin-box"/>
</dbReference>
<dbReference type="SMART" id="SM00385">
    <property type="entry name" value="CYCLIN"/>
    <property type="match status" value="1"/>
</dbReference>
<evidence type="ECO:0000256" key="1">
    <source>
        <dbReference type="ARBA" id="ARBA00004123"/>
    </source>
</evidence>
<protein>
    <recommendedName>
        <fullName evidence="17">G1/S-specific cyclin-D1</fullName>
    </recommendedName>
</protein>
<keyword evidence="8 11" id="KW-0195">Cyclin</keyword>
<dbReference type="InterPro" id="IPR004367">
    <property type="entry name" value="Cyclin_C-dom"/>
</dbReference>
<dbReference type="FunFam" id="1.10.472.10:FF:000120">
    <property type="entry name" value="G1/S-specific cyclin-D1"/>
    <property type="match status" value="1"/>
</dbReference>
<dbReference type="Pfam" id="PF00134">
    <property type="entry name" value="Cyclin_N"/>
    <property type="match status" value="1"/>
</dbReference>
<evidence type="ECO:0000259" key="13">
    <source>
        <dbReference type="SMART" id="SM00385"/>
    </source>
</evidence>
<evidence type="ECO:0000256" key="3">
    <source>
        <dbReference type="ARBA" id="ARBA00009065"/>
    </source>
</evidence>
<comment type="caution">
    <text evidence="15">The sequence shown here is derived from an EMBL/GenBank/DDBJ whole genome shotgun (WGS) entry which is preliminary data.</text>
</comment>
<dbReference type="InterPro" id="IPR013763">
    <property type="entry name" value="Cyclin-like_dom"/>
</dbReference>
<evidence type="ECO:0000256" key="2">
    <source>
        <dbReference type="ARBA" id="ARBA00004496"/>
    </source>
</evidence>
<keyword evidence="10" id="KW-0131">Cell cycle</keyword>
<keyword evidence="16" id="KW-1185">Reference proteome</keyword>
<dbReference type="SUPFAM" id="SSF47954">
    <property type="entry name" value="Cyclin-like"/>
    <property type="match status" value="2"/>
</dbReference>
<evidence type="ECO:0000313" key="15">
    <source>
        <dbReference type="EMBL" id="KAK6319842.1"/>
    </source>
</evidence>
<keyword evidence="5" id="KW-0597">Phosphoprotein</keyword>
<comment type="subcellular location">
    <subcellularLocation>
        <location evidence="2">Cytoplasm</location>
    </subcellularLocation>
    <subcellularLocation>
        <location evidence="1">Nucleus</location>
    </subcellularLocation>
</comment>
<proteinExistence type="inferred from homology"/>
<sequence length="383" mass="42489">MEHQLLCCEVETIRRAYQDSNLLNDRVLQTMLKAEDNYLPATNYFKCVQKEIVPCMRRIVSTWMLEVCEEQKCEEEVFPLAMNFLDRYLSVEPTKKTRLQLLGATCMFLASKMKETIPLTAEKLCIYTDNSIRPGELLQMELLVLNKLKWDLASVTPHDFIDHFLSKLPIHQDTKQILCKHAQTFVALCATDVKFIANPPSMIAAGSVAAAVQGLNLKSMDDALSSQQLTDFLSQVIRSDPDCLRACQEQIESLLETSLRQAQQHTVSTDTKSMDEEVDLSCTPTDLCADPGLGDGQEGAEQGESDSGGSPSTWRDLECSSWGPSTIPPDRTPPTPRDTAGPPSDASNPRWNGLSTPEPPRCPMRAEEPLVPHSPGVDQPPPA</sequence>
<evidence type="ECO:0000259" key="14">
    <source>
        <dbReference type="SMART" id="SM01332"/>
    </source>
</evidence>
<feature type="compositionally biased region" description="Polar residues" evidence="12">
    <location>
        <begin position="345"/>
        <end position="355"/>
    </location>
</feature>
<dbReference type="InterPro" id="IPR039361">
    <property type="entry name" value="Cyclin"/>
</dbReference>
<dbReference type="Proteomes" id="UP001356427">
    <property type="component" value="Unassembled WGS sequence"/>
</dbReference>
<comment type="similarity">
    <text evidence="3">Belongs to the cyclin family. Cyclin D subfamily.</text>
</comment>
<name>A0AAN8M629_9TELE</name>
<evidence type="ECO:0000256" key="6">
    <source>
        <dbReference type="ARBA" id="ARBA00022618"/>
    </source>
</evidence>
<dbReference type="EMBL" id="JAGTTL010000007">
    <property type="protein sequence ID" value="KAK6319842.1"/>
    <property type="molecule type" value="Genomic_DNA"/>
</dbReference>
<dbReference type="AlphaFoldDB" id="A0AAN8M629"/>
<feature type="domain" description="Cyclin C-terminal" evidence="14">
    <location>
        <begin position="155"/>
        <end position="287"/>
    </location>
</feature>
<evidence type="ECO:0008006" key="17">
    <source>
        <dbReference type="Google" id="ProtNLM"/>
    </source>
</evidence>
<dbReference type="PROSITE" id="PS00292">
    <property type="entry name" value="CYCLINS"/>
    <property type="match status" value="1"/>
</dbReference>
<evidence type="ECO:0000256" key="9">
    <source>
        <dbReference type="ARBA" id="ARBA00023242"/>
    </source>
</evidence>
<dbReference type="Pfam" id="PF02984">
    <property type="entry name" value="Cyclin_C"/>
    <property type="match status" value="1"/>
</dbReference>
<dbReference type="GO" id="GO:0005737">
    <property type="term" value="C:cytoplasm"/>
    <property type="evidence" value="ECO:0007669"/>
    <property type="project" value="UniProtKB-SubCell"/>
</dbReference>
<evidence type="ECO:0000256" key="11">
    <source>
        <dbReference type="RuleBase" id="RU000383"/>
    </source>
</evidence>
<keyword evidence="7" id="KW-0832">Ubl conjugation</keyword>
<feature type="compositionally biased region" description="Pro residues" evidence="12">
    <location>
        <begin position="326"/>
        <end position="336"/>
    </location>
</feature>
<dbReference type="Gene3D" id="1.10.472.10">
    <property type="entry name" value="Cyclin-like"/>
    <property type="match status" value="2"/>
</dbReference>
<feature type="domain" description="Cyclin-like" evidence="13">
    <location>
        <begin position="62"/>
        <end position="146"/>
    </location>
</feature>
<accession>A0AAN8M629</accession>
<keyword evidence="9" id="KW-0539">Nucleus</keyword>
<dbReference type="CDD" id="cd20573">
    <property type="entry name" value="CYCLIN_CCND1_rpt1"/>
    <property type="match status" value="1"/>
</dbReference>
<organism evidence="15 16">
    <name type="scientific">Coregonus suidteri</name>
    <dbReference type="NCBI Taxonomy" id="861788"/>
    <lineage>
        <taxon>Eukaryota</taxon>
        <taxon>Metazoa</taxon>
        <taxon>Chordata</taxon>
        <taxon>Craniata</taxon>
        <taxon>Vertebrata</taxon>
        <taxon>Euteleostomi</taxon>
        <taxon>Actinopterygii</taxon>
        <taxon>Neopterygii</taxon>
        <taxon>Teleostei</taxon>
        <taxon>Protacanthopterygii</taxon>
        <taxon>Salmoniformes</taxon>
        <taxon>Salmonidae</taxon>
        <taxon>Coregoninae</taxon>
        <taxon>Coregonus</taxon>
    </lineage>
</organism>
<evidence type="ECO:0000256" key="7">
    <source>
        <dbReference type="ARBA" id="ARBA00022843"/>
    </source>
</evidence>
<gene>
    <name evidence="15" type="ORF">J4Q44_G00089490</name>
</gene>
<dbReference type="InterPro" id="IPR036915">
    <property type="entry name" value="Cyclin-like_sf"/>
</dbReference>
<keyword evidence="6" id="KW-0132">Cell division</keyword>
<reference evidence="15 16" key="1">
    <citation type="submission" date="2021-04" db="EMBL/GenBank/DDBJ databases">
        <authorList>
            <person name="De Guttry C."/>
            <person name="Zahm M."/>
            <person name="Klopp C."/>
            <person name="Cabau C."/>
            <person name="Louis A."/>
            <person name="Berthelot C."/>
            <person name="Parey E."/>
            <person name="Roest Crollius H."/>
            <person name="Montfort J."/>
            <person name="Robinson-Rechavi M."/>
            <person name="Bucao C."/>
            <person name="Bouchez O."/>
            <person name="Gislard M."/>
            <person name="Lluch J."/>
            <person name="Milhes M."/>
            <person name="Lampietro C."/>
            <person name="Lopez Roques C."/>
            <person name="Donnadieu C."/>
            <person name="Braasch I."/>
            <person name="Desvignes T."/>
            <person name="Postlethwait J."/>
            <person name="Bobe J."/>
            <person name="Wedekind C."/>
            <person name="Guiguen Y."/>
        </authorList>
    </citation>
    <scope>NUCLEOTIDE SEQUENCE [LARGE SCALE GENOMIC DNA]</scope>
    <source>
        <strain evidence="15">Cs_M1</strain>
        <tissue evidence="15">Blood</tissue>
    </source>
</reference>
<dbReference type="GO" id="GO:0051301">
    <property type="term" value="P:cell division"/>
    <property type="evidence" value="ECO:0007669"/>
    <property type="project" value="UniProtKB-KW"/>
</dbReference>
<dbReference type="PANTHER" id="PTHR10177">
    <property type="entry name" value="CYCLINS"/>
    <property type="match status" value="1"/>
</dbReference>
<evidence type="ECO:0000256" key="10">
    <source>
        <dbReference type="ARBA" id="ARBA00023306"/>
    </source>
</evidence>
<evidence type="ECO:0000256" key="5">
    <source>
        <dbReference type="ARBA" id="ARBA00022553"/>
    </source>
</evidence>
<evidence type="ECO:0000256" key="4">
    <source>
        <dbReference type="ARBA" id="ARBA00022490"/>
    </source>
</evidence>
<keyword evidence="4" id="KW-0963">Cytoplasm</keyword>